<keyword evidence="2 4" id="KW-0479">Metal-binding</keyword>
<dbReference type="Gene3D" id="1.10.760.10">
    <property type="entry name" value="Cytochrome c-like domain"/>
    <property type="match status" value="1"/>
</dbReference>
<dbReference type="PIRSF" id="PIRSF028099">
    <property type="entry name" value="DUF1111"/>
    <property type="match status" value="1"/>
</dbReference>
<dbReference type="InterPro" id="IPR036909">
    <property type="entry name" value="Cyt_c-like_dom_sf"/>
</dbReference>
<dbReference type="Pfam" id="PF06537">
    <property type="entry name" value="DHOR"/>
    <property type="match status" value="1"/>
</dbReference>
<reference evidence="7 8" key="1">
    <citation type="submission" date="2021-08" db="EMBL/GenBank/DDBJ databases">
        <title>complete genome sequencing of Deefgea sp. D25.</title>
        <authorList>
            <person name="Bae J.-W."/>
            <person name="Gim D.-H."/>
        </authorList>
    </citation>
    <scope>NUCLEOTIDE SEQUENCE [LARGE SCALE GENOMIC DNA]</scope>
    <source>
        <strain evidence="7 8">D25</strain>
    </source>
</reference>
<evidence type="ECO:0000256" key="5">
    <source>
        <dbReference type="SAM" id="SignalP"/>
    </source>
</evidence>
<evidence type="ECO:0000313" key="8">
    <source>
        <dbReference type="Proteomes" id="UP000825679"/>
    </source>
</evidence>
<keyword evidence="8" id="KW-1185">Reference proteome</keyword>
<keyword evidence="5" id="KW-0732">Signal</keyword>
<evidence type="ECO:0000313" key="7">
    <source>
        <dbReference type="EMBL" id="QZA77702.1"/>
    </source>
</evidence>
<dbReference type="InterPro" id="IPR009056">
    <property type="entry name" value="Cyt_c-like_dom"/>
</dbReference>
<feature type="chain" id="PRO_5047467618" evidence="5">
    <location>
        <begin position="19"/>
        <end position="463"/>
    </location>
</feature>
<proteinExistence type="predicted"/>
<dbReference type="PROSITE" id="PS51007">
    <property type="entry name" value="CYTC"/>
    <property type="match status" value="2"/>
</dbReference>
<dbReference type="InterPro" id="IPR010538">
    <property type="entry name" value="DHOR"/>
</dbReference>
<protein>
    <submittedName>
        <fullName evidence="7">C-type cytochrome</fullName>
    </submittedName>
</protein>
<organism evidence="7 8">
    <name type="scientific">Deefgea tanakiae</name>
    <dbReference type="NCBI Taxonomy" id="2865840"/>
    <lineage>
        <taxon>Bacteria</taxon>
        <taxon>Pseudomonadati</taxon>
        <taxon>Pseudomonadota</taxon>
        <taxon>Betaproteobacteria</taxon>
        <taxon>Neisseriales</taxon>
        <taxon>Chitinibacteraceae</taxon>
        <taxon>Deefgea</taxon>
    </lineage>
</organism>
<evidence type="ECO:0000256" key="3">
    <source>
        <dbReference type="ARBA" id="ARBA00023004"/>
    </source>
</evidence>
<dbReference type="RefSeq" id="WP_221006082.1">
    <property type="nucleotide sequence ID" value="NZ_CP081150.1"/>
</dbReference>
<gene>
    <name evidence="7" type="ORF">K4H28_15760</name>
</gene>
<sequence>MKRSLSFIACLLAGSVLAYEGHAMLALFEPSEEFPAGEVGTIDDHGKNAFSLPYPGLTDEQKTDFVVGNSFFKKPWVEAPSSTTARDGLGPHFVANSCGACHALDGRGAPPDFKNNIQQEQPMALLLRLSIPGQKPDPVYGGQLNNQAVQGVKPEGKVAIRYEEIRGQFADGSSYSLQKPHYKIEQLAYGPLHKDIMISPRIAPQIIGLGLLEAIPDASILANAERQRAEGKGIAGQPNYVMDAFAGKALIGRFGWKANVGSVAHQTAGAFLGDIGITSSKNPHEECMPQQKDCLRAPSGGKPEIDDDKLAQVIFYSQTLAVPTRRDANTSDVLRGKQLFSDANCVSCHTPSYKTGEFAAIPQLANQTIYPYTDLLLHDMGEGLADNRPDGKANGKQWKTPPLWGLGLVKTVNGHTRYLHDGRARNMMEAVLWHGGEAEASKQAVLKMSTADRENLLKFLNSL</sequence>
<feature type="signal peptide" evidence="5">
    <location>
        <begin position="1"/>
        <end position="18"/>
    </location>
</feature>
<feature type="domain" description="Cytochrome c" evidence="6">
    <location>
        <begin position="331"/>
        <end position="463"/>
    </location>
</feature>
<dbReference type="EMBL" id="CP081150">
    <property type="protein sequence ID" value="QZA77702.1"/>
    <property type="molecule type" value="Genomic_DNA"/>
</dbReference>
<evidence type="ECO:0000259" key="6">
    <source>
        <dbReference type="PROSITE" id="PS51007"/>
    </source>
</evidence>
<dbReference type="Proteomes" id="UP000825679">
    <property type="component" value="Chromosome"/>
</dbReference>
<dbReference type="InterPro" id="IPR051395">
    <property type="entry name" value="Cytochrome_c_Peroxidase/MauG"/>
</dbReference>
<feature type="domain" description="Cytochrome c" evidence="6">
    <location>
        <begin position="63"/>
        <end position="226"/>
    </location>
</feature>
<name>A0ABX8Z5X0_9NEIS</name>
<accession>A0ABX8Z5X0</accession>
<dbReference type="SUPFAM" id="SSF46626">
    <property type="entry name" value="Cytochrome c"/>
    <property type="match status" value="1"/>
</dbReference>
<dbReference type="PANTHER" id="PTHR30600:SF4">
    <property type="entry name" value="CYTOCHROME C DOMAIN-CONTAINING PROTEIN"/>
    <property type="match status" value="1"/>
</dbReference>
<evidence type="ECO:0000256" key="2">
    <source>
        <dbReference type="ARBA" id="ARBA00022723"/>
    </source>
</evidence>
<dbReference type="PANTHER" id="PTHR30600">
    <property type="entry name" value="CYTOCHROME C PEROXIDASE-RELATED"/>
    <property type="match status" value="1"/>
</dbReference>
<keyword evidence="1 4" id="KW-0349">Heme</keyword>
<keyword evidence="3 4" id="KW-0408">Iron</keyword>
<evidence type="ECO:0000256" key="4">
    <source>
        <dbReference type="PROSITE-ProRule" id="PRU00433"/>
    </source>
</evidence>
<evidence type="ECO:0000256" key="1">
    <source>
        <dbReference type="ARBA" id="ARBA00022617"/>
    </source>
</evidence>